<dbReference type="GO" id="GO:0006355">
    <property type="term" value="P:regulation of DNA-templated transcription"/>
    <property type="evidence" value="ECO:0007669"/>
    <property type="project" value="InterPro"/>
</dbReference>
<gene>
    <name evidence="2" type="ORF">GCM10011351_25860</name>
</gene>
<dbReference type="Proteomes" id="UP000618460">
    <property type="component" value="Unassembled WGS sequence"/>
</dbReference>
<dbReference type="OrthoDB" id="3192572at2"/>
<organism evidence="2 3">
    <name type="scientific">Paraliobacillus quinghaiensis</name>
    <dbReference type="NCBI Taxonomy" id="470815"/>
    <lineage>
        <taxon>Bacteria</taxon>
        <taxon>Bacillati</taxon>
        <taxon>Bacillota</taxon>
        <taxon>Bacilli</taxon>
        <taxon>Bacillales</taxon>
        <taxon>Bacillaceae</taxon>
        <taxon>Paraliobacillus</taxon>
    </lineage>
</organism>
<dbReference type="PROSITE" id="PS51372">
    <property type="entry name" value="PRD_2"/>
    <property type="match status" value="1"/>
</dbReference>
<dbReference type="RefSeq" id="WP_117156492.1">
    <property type="nucleotide sequence ID" value="NZ_BMLG01000018.1"/>
</dbReference>
<accession>A0A917TUV0</accession>
<reference evidence="2" key="1">
    <citation type="journal article" date="2014" name="Int. J. Syst. Evol. Microbiol.">
        <title>Complete genome sequence of Corynebacterium casei LMG S-19264T (=DSM 44701T), isolated from a smear-ripened cheese.</title>
        <authorList>
            <consortium name="US DOE Joint Genome Institute (JGI-PGF)"/>
            <person name="Walter F."/>
            <person name="Albersmeier A."/>
            <person name="Kalinowski J."/>
            <person name="Ruckert C."/>
        </authorList>
    </citation>
    <scope>NUCLEOTIDE SEQUENCE</scope>
    <source>
        <strain evidence="2">CGMCC 1.6333</strain>
    </source>
</reference>
<evidence type="ECO:0000313" key="3">
    <source>
        <dbReference type="Proteomes" id="UP000618460"/>
    </source>
</evidence>
<evidence type="ECO:0000259" key="1">
    <source>
        <dbReference type="PROSITE" id="PS51372"/>
    </source>
</evidence>
<dbReference type="Pfam" id="PF00874">
    <property type="entry name" value="PRD"/>
    <property type="match status" value="1"/>
</dbReference>
<keyword evidence="3" id="KW-1185">Reference proteome</keyword>
<name>A0A917TUV0_9BACI</name>
<dbReference type="EMBL" id="BMLG01000018">
    <property type="protein sequence ID" value="GGM38570.1"/>
    <property type="molecule type" value="Genomic_DNA"/>
</dbReference>
<dbReference type="AlphaFoldDB" id="A0A917TUV0"/>
<feature type="domain" description="PRD" evidence="1">
    <location>
        <begin position="18"/>
        <end position="123"/>
    </location>
</feature>
<dbReference type="InterPro" id="IPR036634">
    <property type="entry name" value="PRD_sf"/>
</dbReference>
<sequence>MKLEELEQRLDLLKQGEMISDQSYKITKAAFTETMNVLKVDDIKHGEMLFTHLPMSLTRIEKGEEVGNPPSEVLEQIAQSSHYPLAKKLTAFIEELWTKSLPQGEKDFLYMHFANVLENNNGGVKR</sequence>
<evidence type="ECO:0000313" key="2">
    <source>
        <dbReference type="EMBL" id="GGM38570.1"/>
    </source>
</evidence>
<reference evidence="2" key="2">
    <citation type="submission" date="2020-09" db="EMBL/GenBank/DDBJ databases">
        <authorList>
            <person name="Sun Q."/>
            <person name="Zhou Y."/>
        </authorList>
    </citation>
    <scope>NUCLEOTIDE SEQUENCE</scope>
    <source>
        <strain evidence="2">CGMCC 1.6333</strain>
    </source>
</reference>
<protein>
    <recommendedName>
        <fullName evidence="1">PRD domain-containing protein</fullName>
    </recommendedName>
</protein>
<dbReference type="InterPro" id="IPR011608">
    <property type="entry name" value="PRD"/>
</dbReference>
<comment type="caution">
    <text evidence="2">The sequence shown here is derived from an EMBL/GenBank/DDBJ whole genome shotgun (WGS) entry which is preliminary data.</text>
</comment>
<proteinExistence type="predicted"/>
<dbReference type="Gene3D" id="1.10.1790.10">
    <property type="entry name" value="PRD domain"/>
    <property type="match status" value="1"/>
</dbReference>
<dbReference type="SUPFAM" id="SSF63520">
    <property type="entry name" value="PTS-regulatory domain, PRD"/>
    <property type="match status" value="1"/>
</dbReference>